<evidence type="ECO:0000256" key="16">
    <source>
        <dbReference type="SAM" id="Coils"/>
    </source>
</evidence>
<reference evidence="20" key="1">
    <citation type="journal article" date="2015" name="J. Biotechnol.">
        <title>The structure of the Cyberlindnera jadinii genome and its relation to Candida utilis analyzed by the occurrence of single nucleotide polymorphisms.</title>
        <authorList>
            <person name="Rupp O."/>
            <person name="Brinkrolf K."/>
            <person name="Buerth C."/>
            <person name="Kunigo M."/>
            <person name="Schneider J."/>
            <person name="Jaenicke S."/>
            <person name="Goesmann A."/>
            <person name="Puehler A."/>
            <person name="Jaeger K.-E."/>
            <person name="Ernst J.F."/>
        </authorList>
    </citation>
    <scope>NUCLEOTIDE SEQUENCE [LARGE SCALE GENOMIC DNA]</scope>
    <source>
        <strain evidence="20">ATCC 18201 / CBS 1600 / BCRC 20928 / JCM 3617 / NBRC 0987 / NRRL Y-1542</strain>
    </source>
</reference>
<dbReference type="PANTHER" id="PTHR47970">
    <property type="entry name" value="KINESIN-LIKE PROTEIN KIF11"/>
    <property type="match status" value="1"/>
</dbReference>
<dbReference type="GO" id="GO:0000073">
    <property type="term" value="P:initial mitotic spindle pole body separation"/>
    <property type="evidence" value="ECO:0007669"/>
    <property type="project" value="UniProtKB-ARBA"/>
</dbReference>
<comment type="similarity">
    <text evidence="12">Belongs to the TRAFAC class myosin-kinesin ATPase superfamily. Kinesin family. KIN-5/BimC subfamily.</text>
</comment>
<dbReference type="GO" id="GO:0005524">
    <property type="term" value="F:ATP binding"/>
    <property type="evidence" value="ECO:0007669"/>
    <property type="project" value="UniProtKB-UniRule"/>
</dbReference>
<evidence type="ECO:0000256" key="17">
    <source>
        <dbReference type="SAM" id="MobiDB-lite"/>
    </source>
</evidence>
<keyword evidence="4" id="KW-0493">Microtubule</keyword>
<keyword evidence="6" id="KW-0498">Mitosis</keyword>
<accession>A0A0H5CAH3</accession>
<feature type="domain" description="Kinesin motor" evidence="18">
    <location>
        <begin position="65"/>
        <end position="397"/>
    </location>
</feature>
<protein>
    <recommendedName>
        <fullName evidence="14">Kinesin-like protein KIP1</fullName>
    </recommendedName>
</protein>
<dbReference type="InterPro" id="IPR019821">
    <property type="entry name" value="Kinesin_motor_CS"/>
</dbReference>
<keyword evidence="7 15" id="KW-0067">ATP-binding</keyword>
<proteinExistence type="inferred from homology"/>
<name>A0A0H5CAH3_CYBJN</name>
<dbReference type="InterPro" id="IPR036961">
    <property type="entry name" value="Kinesin_motor_dom_sf"/>
</dbReference>
<dbReference type="PROSITE" id="PS00411">
    <property type="entry name" value="KINESIN_MOTOR_1"/>
    <property type="match status" value="1"/>
</dbReference>
<dbReference type="InterPro" id="IPR047241">
    <property type="entry name" value="KIF11-like_kin_motor_dom"/>
</dbReference>
<dbReference type="PROSITE" id="PS50067">
    <property type="entry name" value="KINESIN_MOTOR_2"/>
    <property type="match status" value="1"/>
</dbReference>
<evidence type="ECO:0000256" key="7">
    <source>
        <dbReference type="ARBA" id="ARBA00022840"/>
    </source>
</evidence>
<feature type="compositionally biased region" description="Polar residues" evidence="17">
    <location>
        <begin position="33"/>
        <end position="60"/>
    </location>
</feature>
<sequence>MFNNQQGKRPRLSFDTKPHLSQLAVGKNARASIATSSPSKSKTYAQKTASSNQKSSNLASDQESNISVYVRCRSLNERELDENAGKVISTNGHMKKEVIVKSAREKTYTFDRVFGPESDQEMIYDGVAKPLLQEMLQGYNCTVFAYGQTGTGKTHTMSGDIQMSNNRIAENAGIIPRTLLDLFRSLEKNSEFTVKVSFIELYNEELRDLLITKDSEDRKVRIFDDPEKKSIVVQGMEEVFIKNVSEGMNVLMRGSYNRQVAATKCNDLSSRSHSVFAITVHMKEIDPISGEEYLKIGKLNLVDLAGSENISRSGAENKRAREAGMINQSLLTLGRVINALVDQSPHIPYRESKLTRLLQDSLGGRTKTCIIATISPSKASLDETVSTLEYANRAKSIKNKPQLNQTMSKKMMIKEYVQEIERLRNDLNATRDKNGVYVSDEHWDKIMSESENRKNQVDDQKLRIDVLEEKIRKSKKDFEDQMEYIKEVEDEIEIAKRERKISMEKLEECSTKLVNTERELKIEALWNKNLVETEKELADAYNLVNSTLQETISIREELYDRIAKKHDLEDENVISLETSKTHIISQTKIFTENASRLYDDNKILGAALNDGFQSFINSHQSKIEKKCNGIKEIGHDMESLAGSSVNTLTNSSKEVSDLIGVSKLQNQEMHDSVTNEVSSLRSDVMNMAGDINKKIGEIDGILASGSVTLKSKVDENLKNVTKILEEKDEIVVTATLATNEANQEIRSKLEDEIAELKRWKKSEMENRQRSQNELMSQISSLISAHDIKAQQRFDEQLSSFIPKFDRITEKQSQMTSDLEKFIENKWKPTIRDSRAQVEDSFSCLKGDIEGNMKVDLGPINNAVVDIVHKQCLSFENISQELQTKTAALDECLSKVGTLVGSSCDITQGELLKLKSMIGESLGKIQAAFLKSGKAIESSKAQVVDTYLNRQDDFVKSYRDSTCVDVNNLNDYVNQVGYSRDDEPIPKRQKITVPTLQSLPRALSRQQIIAKHQNELDGHPQKKMPLSSIDVNSNVPDTDSKTAPPTETSQQMELH</sequence>
<dbReference type="AlphaFoldDB" id="A0A0H5CAH3"/>
<evidence type="ECO:0000256" key="3">
    <source>
        <dbReference type="ARBA" id="ARBA00022618"/>
    </source>
</evidence>
<gene>
    <name evidence="19" type="ORF">BN1211_0555</name>
</gene>
<dbReference type="SMART" id="SM00129">
    <property type="entry name" value="KISc"/>
    <property type="match status" value="1"/>
</dbReference>
<dbReference type="GO" id="GO:0005876">
    <property type="term" value="C:spindle microtubule"/>
    <property type="evidence" value="ECO:0007669"/>
    <property type="project" value="TreeGrafter"/>
</dbReference>
<dbReference type="EMBL" id="CDQK01000001">
    <property type="protein sequence ID" value="CEP20644.1"/>
    <property type="molecule type" value="Genomic_DNA"/>
</dbReference>
<dbReference type="GO" id="GO:0072686">
    <property type="term" value="C:mitotic spindle"/>
    <property type="evidence" value="ECO:0007669"/>
    <property type="project" value="TreeGrafter"/>
</dbReference>
<dbReference type="Gene3D" id="3.40.850.10">
    <property type="entry name" value="Kinesin motor domain"/>
    <property type="match status" value="1"/>
</dbReference>
<dbReference type="GO" id="GO:0005634">
    <property type="term" value="C:nucleus"/>
    <property type="evidence" value="ECO:0007669"/>
    <property type="project" value="TreeGrafter"/>
</dbReference>
<evidence type="ECO:0000256" key="11">
    <source>
        <dbReference type="ARBA" id="ARBA00023306"/>
    </source>
</evidence>
<dbReference type="PRINTS" id="PR00380">
    <property type="entry name" value="KINESINHEAVY"/>
</dbReference>
<keyword evidence="9 15" id="KW-0505">Motor protein</keyword>
<keyword evidence="11" id="KW-0131">Cell cycle</keyword>
<feature type="region of interest" description="Disordered" evidence="17">
    <location>
        <begin position="1013"/>
        <end position="1054"/>
    </location>
</feature>
<dbReference type="GO" id="GO:0008574">
    <property type="term" value="F:plus-end-directed microtubule motor activity"/>
    <property type="evidence" value="ECO:0007669"/>
    <property type="project" value="TreeGrafter"/>
</dbReference>
<keyword evidence="2" id="KW-0963">Cytoplasm</keyword>
<evidence type="ECO:0000256" key="14">
    <source>
        <dbReference type="ARBA" id="ARBA00074599"/>
    </source>
</evidence>
<dbReference type="Proteomes" id="UP000038830">
    <property type="component" value="Unassembled WGS sequence"/>
</dbReference>
<dbReference type="Pfam" id="PF00225">
    <property type="entry name" value="Kinesin"/>
    <property type="match status" value="1"/>
</dbReference>
<comment type="function">
    <text evidence="13">Required for assembly of the mitotic spindle. Interacts with spindle microtubules to produce an outwardly directed force acting upon the poles. Following spindle assembly, CIN8 and KIP1 apparently act to oppose a force that draws separated poles back together. This force seems to be mediate by KAR3.</text>
</comment>
<evidence type="ECO:0000256" key="2">
    <source>
        <dbReference type="ARBA" id="ARBA00022490"/>
    </source>
</evidence>
<feature type="region of interest" description="Disordered" evidence="17">
    <location>
        <begin position="24"/>
        <end position="60"/>
    </location>
</feature>
<evidence type="ECO:0000256" key="1">
    <source>
        <dbReference type="ARBA" id="ARBA00004186"/>
    </source>
</evidence>
<evidence type="ECO:0000256" key="10">
    <source>
        <dbReference type="ARBA" id="ARBA00023212"/>
    </source>
</evidence>
<evidence type="ECO:0000256" key="5">
    <source>
        <dbReference type="ARBA" id="ARBA00022741"/>
    </source>
</evidence>
<feature type="compositionally biased region" description="Polar residues" evidence="17">
    <location>
        <begin position="1028"/>
        <end position="1054"/>
    </location>
</feature>
<dbReference type="InterPro" id="IPR047149">
    <property type="entry name" value="KIF11-like"/>
</dbReference>
<evidence type="ECO:0000313" key="20">
    <source>
        <dbReference type="Proteomes" id="UP000038830"/>
    </source>
</evidence>
<dbReference type="GO" id="GO:0051301">
    <property type="term" value="P:cell division"/>
    <property type="evidence" value="ECO:0007669"/>
    <property type="project" value="UniProtKB-KW"/>
</dbReference>
<evidence type="ECO:0000256" key="4">
    <source>
        <dbReference type="ARBA" id="ARBA00022701"/>
    </source>
</evidence>
<dbReference type="SUPFAM" id="SSF52540">
    <property type="entry name" value="P-loop containing nucleoside triphosphate hydrolases"/>
    <property type="match status" value="1"/>
</dbReference>
<dbReference type="PANTHER" id="PTHR47970:SF12">
    <property type="entry name" value="KINESIN FAMILY MEMBER 11"/>
    <property type="match status" value="1"/>
</dbReference>
<dbReference type="CDD" id="cd01364">
    <property type="entry name" value="KISc_BimC_Eg5"/>
    <property type="match status" value="1"/>
</dbReference>
<organism evidence="19 20">
    <name type="scientific">Cyberlindnera jadinii (strain ATCC 18201 / CBS 1600 / BCRC 20928 / JCM 3617 / NBRC 0987 / NRRL Y-1542)</name>
    <name type="common">Torula yeast</name>
    <name type="synonym">Candida utilis</name>
    <dbReference type="NCBI Taxonomy" id="983966"/>
    <lineage>
        <taxon>Eukaryota</taxon>
        <taxon>Fungi</taxon>
        <taxon>Dikarya</taxon>
        <taxon>Ascomycota</taxon>
        <taxon>Saccharomycotina</taxon>
        <taxon>Saccharomycetes</taxon>
        <taxon>Phaffomycetales</taxon>
        <taxon>Phaffomycetaceae</taxon>
        <taxon>Cyberlindnera</taxon>
    </lineage>
</organism>
<keyword evidence="5 15" id="KW-0547">Nucleotide-binding</keyword>
<evidence type="ECO:0000256" key="13">
    <source>
        <dbReference type="ARBA" id="ARBA00059896"/>
    </source>
</evidence>
<feature type="coiled-coil region" evidence="16">
    <location>
        <begin position="413"/>
        <end position="505"/>
    </location>
</feature>
<evidence type="ECO:0000256" key="6">
    <source>
        <dbReference type="ARBA" id="ARBA00022776"/>
    </source>
</evidence>
<dbReference type="InterPro" id="IPR001752">
    <property type="entry name" value="Kinesin_motor_dom"/>
</dbReference>
<keyword evidence="3" id="KW-0132">Cell division</keyword>
<evidence type="ECO:0000256" key="12">
    <source>
        <dbReference type="ARBA" id="ARBA00034704"/>
    </source>
</evidence>
<evidence type="ECO:0000259" key="18">
    <source>
        <dbReference type="PROSITE" id="PS50067"/>
    </source>
</evidence>
<feature type="binding site" evidence="15">
    <location>
        <begin position="147"/>
        <end position="154"/>
    </location>
    <ligand>
        <name>ATP</name>
        <dbReference type="ChEBI" id="CHEBI:30616"/>
    </ligand>
</feature>
<evidence type="ECO:0000256" key="8">
    <source>
        <dbReference type="ARBA" id="ARBA00023054"/>
    </source>
</evidence>
<evidence type="ECO:0000256" key="9">
    <source>
        <dbReference type="ARBA" id="ARBA00023175"/>
    </source>
</evidence>
<evidence type="ECO:0000313" key="19">
    <source>
        <dbReference type="EMBL" id="CEP20644.1"/>
    </source>
</evidence>
<dbReference type="GO" id="GO:0007018">
    <property type="term" value="P:microtubule-based movement"/>
    <property type="evidence" value="ECO:0007669"/>
    <property type="project" value="InterPro"/>
</dbReference>
<dbReference type="FunFam" id="3.40.850.10:FF:000051">
    <property type="entry name" value="Kinesin-like protein bimC"/>
    <property type="match status" value="1"/>
</dbReference>
<dbReference type="GO" id="GO:0008017">
    <property type="term" value="F:microtubule binding"/>
    <property type="evidence" value="ECO:0007669"/>
    <property type="project" value="InterPro"/>
</dbReference>
<keyword evidence="10" id="KW-0206">Cytoskeleton</keyword>
<dbReference type="InterPro" id="IPR027417">
    <property type="entry name" value="P-loop_NTPase"/>
</dbReference>
<keyword evidence="8 16" id="KW-0175">Coiled coil</keyword>
<comment type="subcellular location">
    <subcellularLocation>
        <location evidence="1">Cytoplasm</location>
        <location evidence="1">Cytoskeleton</location>
        <location evidence="1">Spindle</location>
    </subcellularLocation>
</comment>
<evidence type="ECO:0000256" key="15">
    <source>
        <dbReference type="PROSITE-ProRule" id="PRU00283"/>
    </source>
</evidence>